<keyword evidence="2" id="KW-0285">Flavoprotein</keyword>
<name>A0A2A5KRF0_9HYPH</name>
<evidence type="ECO:0000259" key="5">
    <source>
        <dbReference type="Pfam" id="PF22780"/>
    </source>
</evidence>
<dbReference type="AlphaFoldDB" id="A0A2A5KRF0"/>
<dbReference type="EMBL" id="NXDM01000018">
    <property type="protein sequence ID" value="PCK79624.1"/>
    <property type="molecule type" value="Genomic_DNA"/>
</dbReference>
<dbReference type="NCBIfam" id="TIGR00275">
    <property type="entry name" value="aminoacetone oxidase family FAD-binding enzyme"/>
    <property type="match status" value="1"/>
</dbReference>
<dbReference type="Gene3D" id="2.40.30.10">
    <property type="entry name" value="Translation factors"/>
    <property type="match status" value="1"/>
</dbReference>
<dbReference type="RefSeq" id="WP_096763670.1">
    <property type="nucleotide sequence ID" value="NZ_NXDM01000018.1"/>
</dbReference>
<dbReference type="PRINTS" id="PR00411">
    <property type="entry name" value="PNDRDTASEI"/>
</dbReference>
<dbReference type="InterPro" id="IPR023166">
    <property type="entry name" value="BaiN-like_dom_sf"/>
</dbReference>
<keyword evidence="3" id="KW-0274">FAD</keyword>
<reference evidence="6 7" key="1">
    <citation type="submission" date="2017-09" db="EMBL/GenBank/DDBJ databases">
        <title>Comparative genomics of rhizobia isolated from Phaseolus vulgaris in China.</title>
        <authorList>
            <person name="Tong W."/>
        </authorList>
    </citation>
    <scope>NUCLEOTIDE SEQUENCE [LARGE SCALE GENOMIC DNA]</scope>
    <source>
        <strain evidence="6 7">L101</strain>
    </source>
</reference>
<evidence type="ECO:0000313" key="6">
    <source>
        <dbReference type="EMBL" id="PCK79624.1"/>
    </source>
</evidence>
<protein>
    <submittedName>
        <fullName evidence="6">Aminoacetone oxidase family FAD-binding enzyme</fullName>
    </submittedName>
</protein>
<dbReference type="Gene3D" id="1.10.8.260">
    <property type="entry name" value="HI0933 insert domain-like"/>
    <property type="match status" value="1"/>
</dbReference>
<dbReference type="Proteomes" id="UP000218807">
    <property type="component" value="Unassembled WGS sequence"/>
</dbReference>
<feature type="domain" description="RsdA/BaiN/AoA(So)-like insert" evidence="5">
    <location>
        <begin position="202"/>
        <end position="351"/>
    </location>
</feature>
<dbReference type="PANTHER" id="PTHR42887">
    <property type="entry name" value="OS12G0638800 PROTEIN"/>
    <property type="match status" value="1"/>
</dbReference>
<dbReference type="InterPro" id="IPR004792">
    <property type="entry name" value="BaiN-like"/>
</dbReference>
<dbReference type="Pfam" id="PF03486">
    <property type="entry name" value="HI0933_like"/>
    <property type="match status" value="1"/>
</dbReference>
<accession>A0A2A5KRF0</accession>
<dbReference type="SUPFAM" id="SSF51905">
    <property type="entry name" value="FAD/NAD(P)-binding domain"/>
    <property type="match status" value="1"/>
</dbReference>
<sequence>MEKKTPDLIKETGLQRKSDVIVIGAGAAGMMAAIRAGKRGRSVLVLDHARAPGEKIRISGGGRCNFTNIHAGPKNFLSANPHFCKSALARFTPADFIAMVERHRIAWHEKTLGQLFCDDSAKDIIRMLLDEMRAVGAVLQLGTDISAVERLETGFRVSTGDGVYEAASVIVATGGKSIPKMGATGFAYRLAEQFGLAVLETRPALVPLTLDPGLLASIAPLAGISAPAEIRHGKTAFREALLFTHRGLSGPAILQISSYWREGDEIVLAIEPDIDIAAQLKRAKQLNGRQSAQTALGEILPKRLAQFLVEREKISGNMADLADKALLRLAASAQNFAVKPSGSEGYRTAEVTLGGIDTAALDSRSMEAKGVPGLYFIGECVDVTGWLGGYNFQWAWASGFAAGECA</sequence>
<dbReference type="SUPFAM" id="SSF160996">
    <property type="entry name" value="HI0933 insert domain-like"/>
    <property type="match status" value="1"/>
</dbReference>
<dbReference type="Gene3D" id="3.50.50.60">
    <property type="entry name" value="FAD/NAD(P)-binding domain"/>
    <property type="match status" value="1"/>
</dbReference>
<proteinExistence type="predicted"/>
<keyword evidence="7" id="KW-1185">Reference proteome</keyword>
<evidence type="ECO:0000256" key="1">
    <source>
        <dbReference type="ARBA" id="ARBA00001974"/>
    </source>
</evidence>
<comment type="cofactor">
    <cofactor evidence="1">
        <name>FAD</name>
        <dbReference type="ChEBI" id="CHEBI:57692"/>
    </cofactor>
</comment>
<organism evidence="6 7">
    <name type="scientific">Rhizobium sophoriradicis</name>
    <dbReference type="NCBI Taxonomy" id="1535245"/>
    <lineage>
        <taxon>Bacteria</taxon>
        <taxon>Pseudomonadati</taxon>
        <taxon>Pseudomonadota</taxon>
        <taxon>Alphaproteobacteria</taxon>
        <taxon>Hyphomicrobiales</taxon>
        <taxon>Rhizobiaceae</taxon>
        <taxon>Rhizobium/Agrobacterium group</taxon>
        <taxon>Rhizobium</taxon>
    </lineage>
</organism>
<evidence type="ECO:0000256" key="2">
    <source>
        <dbReference type="ARBA" id="ARBA00022630"/>
    </source>
</evidence>
<evidence type="ECO:0000313" key="7">
    <source>
        <dbReference type="Proteomes" id="UP000218807"/>
    </source>
</evidence>
<dbReference type="PRINTS" id="PR00368">
    <property type="entry name" value="FADPNR"/>
</dbReference>
<evidence type="ECO:0000259" key="4">
    <source>
        <dbReference type="Pfam" id="PF03486"/>
    </source>
</evidence>
<dbReference type="Pfam" id="PF22780">
    <property type="entry name" value="HI0933_like_1st"/>
    <property type="match status" value="1"/>
</dbReference>
<feature type="domain" description="RsdA/BaiN/AoA(So)-like Rossmann fold-like" evidence="4">
    <location>
        <begin position="19"/>
        <end position="404"/>
    </location>
</feature>
<comment type="caution">
    <text evidence="6">The sequence shown here is derived from an EMBL/GenBank/DDBJ whole genome shotgun (WGS) entry which is preliminary data.</text>
</comment>
<gene>
    <name evidence="6" type="ORF">CPT34_18885</name>
</gene>
<dbReference type="InterPro" id="IPR036188">
    <property type="entry name" value="FAD/NAD-bd_sf"/>
</dbReference>
<dbReference type="InterPro" id="IPR057661">
    <property type="entry name" value="RsdA/BaiN/AoA(So)_Rossmann"/>
</dbReference>
<dbReference type="InterPro" id="IPR055178">
    <property type="entry name" value="RsdA/BaiN/AoA(So)-like_dom"/>
</dbReference>
<dbReference type="PANTHER" id="PTHR42887:SF2">
    <property type="entry name" value="OS12G0638800 PROTEIN"/>
    <property type="match status" value="1"/>
</dbReference>
<evidence type="ECO:0000256" key="3">
    <source>
        <dbReference type="ARBA" id="ARBA00022827"/>
    </source>
</evidence>